<dbReference type="PANTHER" id="PTHR23501">
    <property type="entry name" value="MAJOR FACILITATOR SUPERFAMILY"/>
    <property type="match status" value="1"/>
</dbReference>
<feature type="transmembrane region" description="Helical" evidence="8">
    <location>
        <begin position="35"/>
        <end position="61"/>
    </location>
</feature>
<evidence type="ECO:0000256" key="6">
    <source>
        <dbReference type="ARBA" id="ARBA00023136"/>
    </source>
</evidence>
<dbReference type="Pfam" id="PF07690">
    <property type="entry name" value="MFS_1"/>
    <property type="match status" value="1"/>
</dbReference>
<feature type="transmembrane region" description="Helical" evidence="8">
    <location>
        <begin position="360"/>
        <end position="381"/>
    </location>
</feature>
<comment type="subcellular location">
    <subcellularLocation>
        <location evidence="1">Cell membrane</location>
        <topology evidence="1">Multi-pass membrane protein</topology>
    </subcellularLocation>
</comment>
<feature type="region of interest" description="Disordered" evidence="7">
    <location>
        <begin position="521"/>
        <end position="558"/>
    </location>
</feature>
<keyword evidence="5 8" id="KW-1133">Transmembrane helix</keyword>
<evidence type="ECO:0000256" key="3">
    <source>
        <dbReference type="ARBA" id="ARBA00022475"/>
    </source>
</evidence>
<dbReference type="PROSITE" id="PS50850">
    <property type="entry name" value="MFS"/>
    <property type="match status" value="1"/>
</dbReference>
<dbReference type="PRINTS" id="PR01036">
    <property type="entry name" value="TCRTETB"/>
</dbReference>
<dbReference type="InterPro" id="IPR036259">
    <property type="entry name" value="MFS_trans_sf"/>
</dbReference>
<accession>A0ABV3DQA5</accession>
<feature type="transmembrane region" description="Helical" evidence="8">
    <location>
        <begin position="256"/>
        <end position="274"/>
    </location>
</feature>
<reference evidence="10 11" key="1">
    <citation type="submission" date="2024-06" db="EMBL/GenBank/DDBJ databases">
        <title>The Natural Products Discovery Center: Release of the First 8490 Sequenced Strains for Exploring Actinobacteria Biosynthetic Diversity.</title>
        <authorList>
            <person name="Kalkreuter E."/>
            <person name="Kautsar S.A."/>
            <person name="Yang D."/>
            <person name="Bader C.D."/>
            <person name="Teijaro C.N."/>
            <person name="Fluegel L."/>
            <person name="Davis C.M."/>
            <person name="Simpson J.R."/>
            <person name="Lauterbach L."/>
            <person name="Steele A.D."/>
            <person name="Gui C."/>
            <person name="Meng S."/>
            <person name="Li G."/>
            <person name="Viehrig K."/>
            <person name="Ye F."/>
            <person name="Su P."/>
            <person name="Kiefer A.F."/>
            <person name="Nichols A."/>
            <person name="Cepeda A.J."/>
            <person name="Yan W."/>
            <person name="Fan B."/>
            <person name="Jiang Y."/>
            <person name="Adhikari A."/>
            <person name="Zheng C.-J."/>
            <person name="Schuster L."/>
            <person name="Cowan T.M."/>
            <person name="Smanski M.J."/>
            <person name="Chevrette M.G."/>
            <person name="De Carvalho L.P.S."/>
            <person name="Shen B."/>
        </authorList>
    </citation>
    <scope>NUCLEOTIDE SEQUENCE [LARGE SCALE GENOMIC DNA]</scope>
    <source>
        <strain evidence="10 11">NPDC048946</strain>
    </source>
</reference>
<feature type="compositionally biased region" description="Pro residues" evidence="7">
    <location>
        <begin position="538"/>
        <end position="558"/>
    </location>
</feature>
<feature type="transmembrane region" description="Helical" evidence="8">
    <location>
        <begin position="490"/>
        <end position="512"/>
    </location>
</feature>
<evidence type="ECO:0000256" key="1">
    <source>
        <dbReference type="ARBA" id="ARBA00004651"/>
    </source>
</evidence>
<evidence type="ECO:0000313" key="11">
    <source>
        <dbReference type="Proteomes" id="UP001551482"/>
    </source>
</evidence>
<evidence type="ECO:0000259" key="9">
    <source>
        <dbReference type="PROSITE" id="PS50850"/>
    </source>
</evidence>
<feature type="transmembrane region" description="Helical" evidence="8">
    <location>
        <begin position="73"/>
        <end position="91"/>
    </location>
</feature>
<comment type="caution">
    <text evidence="10">The sequence shown here is derived from an EMBL/GenBank/DDBJ whole genome shotgun (WGS) entry which is preliminary data.</text>
</comment>
<keyword evidence="6 8" id="KW-0472">Membrane</keyword>
<evidence type="ECO:0000256" key="8">
    <source>
        <dbReference type="SAM" id="Phobius"/>
    </source>
</evidence>
<keyword evidence="4 8" id="KW-0812">Transmembrane</keyword>
<dbReference type="SUPFAM" id="SSF103473">
    <property type="entry name" value="MFS general substrate transporter"/>
    <property type="match status" value="1"/>
</dbReference>
<feature type="transmembrane region" description="Helical" evidence="8">
    <location>
        <begin position="329"/>
        <end position="348"/>
    </location>
</feature>
<protein>
    <submittedName>
        <fullName evidence="10">MDR family MFS transporter</fullName>
    </submittedName>
</protein>
<organism evidence="10 11">
    <name type="scientific">Streptodolium elevatio</name>
    <dbReference type="NCBI Taxonomy" id="3157996"/>
    <lineage>
        <taxon>Bacteria</taxon>
        <taxon>Bacillati</taxon>
        <taxon>Actinomycetota</taxon>
        <taxon>Actinomycetes</taxon>
        <taxon>Kitasatosporales</taxon>
        <taxon>Streptomycetaceae</taxon>
        <taxon>Streptodolium</taxon>
    </lineage>
</organism>
<evidence type="ECO:0000256" key="4">
    <source>
        <dbReference type="ARBA" id="ARBA00022692"/>
    </source>
</evidence>
<dbReference type="CDD" id="cd17502">
    <property type="entry name" value="MFS_Azr1_MDR_like"/>
    <property type="match status" value="1"/>
</dbReference>
<feature type="transmembrane region" description="Helical" evidence="8">
    <location>
        <begin position="387"/>
        <end position="409"/>
    </location>
</feature>
<proteinExistence type="predicted"/>
<evidence type="ECO:0000256" key="7">
    <source>
        <dbReference type="SAM" id="MobiDB-lite"/>
    </source>
</evidence>
<dbReference type="PANTHER" id="PTHR23501:SF197">
    <property type="entry name" value="COMD"/>
    <property type="match status" value="1"/>
</dbReference>
<evidence type="ECO:0000256" key="2">
    <source>
        <dbReference type="ARBA" id="ARBA00022448"/>
    </source>
</evidence>
<dbReference type="InterPro" id="IPR020846">
    <property type="entry name" value="MFS_dom"/>
</dbReference>
<dbReference type="Gene3D" id="1.20.1720.10">
    <property type="entry name" value="Multidrug resistance protein D"/>
    <property type="match status" value="1"/>
</dbReference>
<dbReference type="NCBIfam" id="TIGR00711">
    <property type="entry name" value="efflux_EmrB"/>
    <property type="match status" value="1"/>
</dbReference>
<feature type="transmembrane region" description="Helical" evidence="8">
    <location>
        <begin position="223"/>
        <end position="244"/>
    </location>
</feature>
<keyword evidence="11" id="KW-1185">Reference proteome</keyword>
<feature type="compositionally biased region" description="Low complexity" evidence="7">
    <location>
        <begin position="19"/>
        <end position="28"/>
    </location>
</feature>
<name>A0ABV3DQA5_9ACTN</name>
<evidence type="ECO:0000313" key="10">
    <source>
        <dbReference type="EMBL" id="MEU8137936.1"/>
    </source>
</evidence>
<dbReference type="Proteomes" id="UP001551482">
    <property type="component" value="Unassembled WGS sequence"/>
</dbReference>
<evidence type="ECO:0000256" key="5">
    <source>
        <dbReference type="ARBA" id="ARBA00022989"/>
    </source>
</evidence>
<dbReference type="Gene3D" id="1.20.1250.20">
    <property type="entry name" value="MFS general substrate transporter like domains"/>
    <property type="match status" value="1"/>
</dbReference>
<dbReference type="InterPro" id="IPR004638">
    <property type="entry name" value="EmrB-like"/>
</dbReference>
<feature type="region of interest" description="Disordered" evidence="7">
    <location>
        <begin position="1"/>
        <end position="28"/>
    </location>
</feature>
<dbReference type="InterPro" id="IPR011701">
    <property type="entry name" value="MFS"/>
</dbReference>
<dbReference type="RefSeq" id="WP_358360564.1">
    <property type="nucleotide sequence ID" value="NZ_JBEZFP010000105.1"/>
</dbReference>
<keyword evidence="2" id="KW-0813">Transport</keyword>
<feature type="transmembrane region" description="Helical" evidence="8">
    <location>
        <begin position="191"/>
        <end position="211"/>
    </location>
</feature>
<feature type="domain" description="Major facilitator superfamily (MFS) profile" evidence="9">
    <location>
        <begin position="38"/>
        <end position="517"/>
    </location>
</feature>
<sequence length="558" mass="57726">MPPGDTAGIASPSHPTPGSPTSESSASPSLTRRQILLAFSGLMLGILLSSLDQTIVATALPTIVSDLGGLDKLAWVTTAYALAMAVSTPVYGKLGDLFGRKYLFQTAIGVFLAGSVLCGLAQSMGTLIAFRAIQGLGAGGLMSNAQAIVGDLVPPAERGRYQGLIGSMIALSTVGGPLLGGLLTEALSWRWIFYVNLPLGAIALVVTSFVLRPPAYRRERRPLDWLGGVLLSCGTAALILFTTWGGTTYAWGSPQILLLVTASAVLLSSFVFVETRAVDPLIPLRLLSRNAVVRVACPLTLVAGCLFMGIGTFLPLYEQIVHGKGPTESGLLLAPMMLAMLVSSTVCGRVVSRIGKYKRFPVGGTLLAALGLGLLATLGAGSPYWRLLVALIVLGLGLGTIGPVTTLAVQNSVDHRDLGVATALNAFSRSIGSSFGVALLGAVFTRRLADGLSASEAQALGGDHTTITRERIDALAPEAHAAVLDSFADALSWVFATAVPLALCGFLLALALRELPLRKGPTPVLPAEPAATAGTGPKHPPAGRRPPATPPPGERGRD</sequence>
<dbReference type="EMBL" id="JBEZFP010000105">
    <property type="protein sequence ID" value="MEU8137936.1"/>
    <property type="molecule type" value="Genomic_DNA"/>
</dbReference>
<feature type="transmembrane region" description="Helical" evidence="8">
    <location>
        <begin position="295"/>
        <end position="317"/>
    </location>
</feature>
<gene>
    <name evidence="10" type="ORF">AB0C36_31060</name>
</gene>
<feature type="transmembrane region" description="Helical" evidence="8">
    <location>
        <begin position="103"/>
        <end position="122"/>
    </location>
</feature>
<feature type="compositionally biased region" description="Low complexity" evidence="7">
    <location>
        <begin position="527"/>
        <end position="537"/>
    </location>
</feature>
<feature type="transmembrane region" description="Helical" evidence="8">
    <location>
        <begin position="421"/>
        <end position="444"/>
    </location>
</feature>
<keyword evidence="3" id="KW-1003">Cell membrane</keyword>